<gene>
    <name evidence="5" type="ORF">C6Y45_00685</name>
</gene>
<proteinExistence type="inferred from homology"/>
<evidence type="ECO:0000256" key="1">
    <source>
        <dbReference type="ARBA" id="ARBA00005656"/>
    </source>
</evidence>
<dbReference type="AlphaFoldDB" id="A0A2T4UAQ2"/>
<evidence type="ECO:0000256" key="2">
    <source>
        <dbReference type="ARBA" id="ARBA00022679"/>
    </source>
</evidence>
<evidence type="ECO:0000256" key="3">
    <source>
        <dbReference type="ARBA" id="ARBA00023315"/>
    </source>
</evidence>
<dbReference type="PANTHER" id="PTHR43356">
    <property type="entry name" value="PHOSPHATE ACETYLTRANSFERASE"/>
    <property type="match status" value="1"/>
</dbReference>
<feature type="domain" description="Phosphate acetyl/butaryl transferase" evidence="4">
    <location>
        <begin position="79"/>
        <end position="296"/>
    </location>
</feature>
<dbReference type="OrthoDB" id="9774179at2"/>
<dbReference type="InterPro" id="IPR050500">
    <property type="entry name" value="Phos_Acetyltrans/Butyryltrans"/>
</dbReference>
<evidence type="ECO:0000259" key="4">
    <source>
        <dbReference type="Pfam" id="PF01515"/>
    </source>
</evidence>
<comment type="similarity">
    <text evidence="1">Belongs to the phosphate acetyltransferase and butyryltransferase family.</text>
</comment>
<protein>
    <submittedName>
        <fullName evidence="5">Phosphate butyryltransferase</fullName>
        <ecNumber evidence="5">2.3.1.19</ecNumber>
    </submittedName>
</protein>
<dbReference type="InterPro" id="IPR012147">
    <property type="entry name" value="P_Ac_Bu_trans"/>
</dbReference>
<evidence type="ECO:0000313" key="6">
    <source>
        <dbReference type="Proteomes" id="UP000240509"/>
    </source>
</evidence>
<dbReference type="NCBIfam" id="NF006045">
    <property type="entry name" value="PRK08190.1"/>
    <property type="match status" value="1"/>
</dbReference>
<dbReference type="SUPFAM" id="SSF53659">
    <property type="entry name" value="Isocitrate/Isopropylmalate dehydrogenase-like"/>
    <property type="match status" value="1"/>
</dbReference>
<name>A0A2T4UAQ2_9BACI</name>
<sequence length="301" mass="32081">MNFESLKTAVLQSRSRTVIAVAHAVDPSIFRAAKTAIEQSLADFHFIGPFQEMTDAMKEAGFEEMEGITSFTDCVDEKEAAETAVRLVSDGEADVLMKGMVSTSILLKSVLHKEYGLRTGNVLSHIAGFEMPGREKVLFLTDAAMNIAPDLKEKVQIVENAVSALHQMGMKEPKAALLAAVETVNPAMQATLDAAVITQMNRRGQIGGCLVDGPLGFDNAVSAEAAARKKIMSPVAGDADIIVAPEIETGNSLYKSFTYIGKATAGGMIVGARAPIVLTSRTDTEKSRLLSVVMAAASRKF</sequence>
<reference evidence="5 6" key="1">
    <citation type="submission" date="2018-03" db="EMBL/GenBank/DDBJ databases">
        <title>Alkalicoccus saliphilus sp. nov., isolated from a mineral pool.</title>
        <authorList>
            <person name="Zhao B."/>
        </authorList>
    </citation>
    <scope>NUCLEOTIDE SEQUENCE [LARGE SCALE GENOMIC DNA]</scope>
    <source>
        <strain evidence="5 6">6AG</strain>
    </source>
</reference>
<dbReference type="InterPro" id="IPR002505">
    <property type="entry name" value="PTA_PTB"/>
</dbReference>
<keyword evidence="3 5" id="KW-0012">Acyltransferase</keyword>
<dbReference type="Pfam" id="PF01515">
    <property type="entry name" value="PTA_PTB"/>
    <property type="match status" value="1"/>
</dbReference>
<accession>A0A2T4UAQ2</accession>
<evidence type="ECO:0000313" key="5">
    <source>
        <dbReference type="EMBL" id="PTL40459.1"/>
    </source>
</evidence>
<dbReference type="GO" id="GO:0050182">
    <property type="term" value="F:phosphate butyryltransferase activity"/>
    <property type="evidence" value="ECO:0007669"/>
    <property type="project" value="UniProtKB-EC"/>
</dbReference>
<comment type="caution">
    <text evidence="5">The sequence shown here is derived from an EMBL/GenBank/DDBJ whole genome shotgun (WGS) entry which is preliminary data.</text>
</comment>
<dbReference type="PANTHER" id="PTHR43356:SF2">
    <property type="entry name" value="PHOSPHATE ACETYLTRANSFERASE"/>
    <property type="match status" value="1"/>
</dbReference>
<dbReference type="Gene3D" id="3.40.718.10">
    <property type="entry name" value="Isopropylmalate Dehydrogenase"/>
    <property type="match status" value="1"/>
</dbReference>
<dbReference type="PIRSF" id="PIRSF000428">
    <property type="entry name" value="P_Ac_trans"/>
    <property type="match status" value="1"/>
</dbReference>
<dbReference type="EC" id="2.3.1.19" evidence="5"/>
<dbReference type="Proteomes" id="UP000240509">
    <property type="component" value="Unassembled WGS sequence"/>
</dbReference>
<organism evidence="5 6">
    <name type="scientific">Alkalicoccus saliphilus</name>
    <dbReference type="NCBI Taxonomy" id="200989"/>
    <lineage>
        <taxon>Bacteria</taxon>
        <taxon>Bacillati</taxon>
        <taxon>Bacillota</taxon>
        <taxon>Bacilli</taxon>
        <taxon>Bacillales</taxon>
        <taxon>Bacillaceae</taxon>
        <taxon>Alkalicoccus</taxon>
    </lineage>
</organism>
<keyword evidence="6" id="KW-1185">Reference proteome</keyword>
<dbReference type="EMBL" id="PZJJ01000001">
    <property type="protein sequence ID" value="PTL40459.1"/>
    <property type="molecule type" value="Genomic_DNA"/>
</dbReference>
<dbReference type="RefSeq" id="WP_107582950.1">
    <property type="nucleotide sequence ID" value="NZ_PZJJ01000001.1"/>
</dbReference>
<keyword evidence="2 5" id="KW-0808">Transferase</keyword>